<feature type="compositionally biased region" description="Pro residues" evidence="2">
    <location>
        <begin position="195"/>
        <end position="205"/>
    </location>
</feature>
<feature type="region of interest" description="Disordered" evidence="2">
    <location>
        <begin position="115"/>
        <end position="207"/>
    </location>
</feature>
<dbReference type="Pfam" id="PF02944">
    <property type="entry name" value="BESS"/>
    <property type="match status" value="1"/>
</dbReference>
<dbReference type="PROSITE" id="PS51031">
    <property type="entry name" value="BESS"/>
    <property type="match status" value="1"/>
</dbReference>
<evidence type="ECO:0000256" key="2">
    <source>
        <dbReference type="SAM" id="MobiDB-lite"/>
    </source>
</evidence>
<evidence type="ECO:0008006" key="7">
    <source>
        <dbReference type="Google" id="ProtNLM"/>
    </source>
</evidence>
<dbReference type="InterPro" id="IPR004210">
    <property type="entry name" value="BESS_motif"/>
</dbReference>
<dbReference type="SMART" id="SM00595">
    <property type="entry name" value="MADF"/>
    <property type="match status" value="1"/>
</dbReference>
<evidence type="ECO:0000259" key="3">
    <source>
        <dbReference type="PROSITE" id="PS51029"/>
    </source>
</evidence>
<feature type="domain" description="MADF" evidence="3">
    <location>
        <begin position="4"/>
        <end position="94"/>
    </location>
</feature>
<protein>
    <recommendedName>
        <fullName evidence="7">Transcription factor Adf-1</fullName>
    </recommendedName>
</protein>
<name>A0AAN9GUL2_9TELE</name>
<dbReference type="GO" id="GO:0006357">
    <property type="term" value="P:regulation of transcription by RNA polymerase II"/>
    <property type="evidence" value="ECO:0007669"/>
    <property type="project" value="TreeGrafter"/>
</dbReference>
<comment type="caution">
    <text evidence="5">The sequence shown here is derived from an EMBL/GenBank/DDBJ whole genome shotgun (WGS) entry which is preliminary data.</text>
</comment>
<dbReference type="PANTHER" id="PTHR12243:SF48">
    <property type="entry name" value="MADF DOMAIN-CONTAINING PROTEIN"/>
    <property type="match status" value="1"/>
</dbReference>
<keyword evidence="1" id="KW-0539">Nucleus</keyword>
<feature type="domain" description="BESS" evidence="4">
    <location>
        <begin position="206"/>
        <end position="245"/>
    </location>
</feature>
<organism evidence="5 6">
    <name type="scientific">Phoxinus phoxinus</name>
    <name type="common">Eurasian minnow</name>
    <dbReference type="NCBI Taxonomy" id="58324"/>
    <lineage>
        <taxon>Eukaryota</taxon>
        <taxon>Metazoa</taxon>
        <taxon>Chordata</taxon>
        <taxon>Craniata</taxon>
        <taxon>Vertebrata</taxon>
        <taxon>Euteleostomi</taxon>
        <taxon>Actinopterygii</taxon>
        <taxon>Neopterygii</taxon>
        <taxon>Teleostei</taxon>
        <taxon>Ostariophysi</taxon>
        <taxon>Cypriniformes</taxon>
        <taxon>Leuciscidae</taxon>
        <taxon>Phoxininae</taxon>
        <taxon>Phoxinus</taxon>
    </lineage>
</organism>
<dbReference type="InterPro" id="IPR039353">
    <property type="entry name" value="TF_Adf1"/>
</dbReference>
<keyword evidence="6" id="KW-1185">Reference proteome</keyword>
<dbReference type="Proteomes" id="UP001364617">
    <property type="component" value="Unassembled WGS sequence"/>
</dbReference>
<gene>
    <name evidence="5" type="ORF">R3I93_019979</name>
</gene>
<dbReference type="AlphaFoldDB" id="A0AAN9GUL2"/>
<evidence type="ECO:0000313" key="5">
    <source>
        <dbReference type="EMBL" id="KAK7130491.1"/>
    </source>
</evidence>
<dbReference type="InterPro" id="IPR006578">
    <property type="entry name" value="MADF-dom"/>
</dbReference>
<feature type="compositionally biased region" description="Pro residues" evidence="2">
    <location>
        <begin position="143"/>
        <end position="154"/>
    </location>
</feature>
<reference evidence="5 6" key="1">
    <citation type="submission" date="2024-02" db="EMBL/GenBank/DDBJ databases">
        <title>Chromosome-level genome assembly of the Eurasian Minnow (Phoxinus phoxinus).</title>
        <authorList>
            <person name="Oriowo T.O."/>
            <person name="Martin S."/>
            <person name="Stange M."/>
            <person name="Chrysostomakis Y."/>
            <person name="Brown T."/>
            <person name="Winkler S."/>
            <person name="Kukowka S."/>
            <person name="Myers E.W."/>
            <person name="Bohne A."/>
        </authorList>
    </citation>
    <scope>NUCLEOTIDE SEQUENCE [LARGE SCALE GENOMIC DNA]</scope>
    <source>
        <strain evidence="5">ZFMK-TIS-60720</strain>
        <tissue evidence="5">Whole Organism</tissue>
    </source>
</reference>
<dbReference type="PROSITE" id="PS51029">
    <property type="entry name" value="MADF"/>
    <property type="match status" value="1"/>
</dbReference>
<comment type="subcellular location">
    <subcellularLocation>
        <location evidence="1">Nucleus</location>
    </subcellularLocation>
</comment>
<dbReference type="EMBL" id="JAYKXH010000021">
    <property type="protein sequence ID" value="KAK7130491.1"/>
    <property type="molecule type" value="Genomic_DNA"/>
</dbReference>
<proteinExistence type="predicted"/>
<dbReference type="GO" id="GO:0003677">
    <property type="term" value="F:DNA binding"/>
    <property type="evidence" value="ECO:0007669"/>
    <property type="project" value="InterPro"/>
</dbReference>
<dbReference type="Pfam" id="PF10545">
    <property type="entry name" value="MADF_DNA_bdg"/>
    <property type="match status" value="1"/>
</dbReference>
<feature type="compositionally biased region" description="Polar residues" evidence="2">
    <location>
        <begin position="126"/>
        <end position="141"/>
    </location>
</feature>
<dbReference type="GO" id="GO:0005634">
    <property type="term" value="C:nucleus"/>
    <property type="evidence" value="ECO:0007669"/>
    <property type="project" value="UniProtKB-SubCell"/>
</dbReference>
<evidence type="ECO:0000256" key="1">
    <source>
        <dbReference type="PROSITE-ProRule" id="PRU00371"/>
    </source>
</evidence>
<dbReference type="PANTHER" id="PTHR12243">
    <property type="entry name" value="MADF DOMAIN TRANSCRIPTION FACTOR"/>
    <property type="match status" value="1"/>
</dbReference>
<accession>A0AAN9GUL2</accession>
<dbReference type="GO" id="GO:0005667">
    <property type="term" value="C:transcription regulator complex"/>
    <property type="evidence" value="ECO:0007669"/>
    <property type="project" value="TreeGrafter"/>
</dbReference>
<evidence type="ECO:0000313" key="6">
    <source>
        <dbReference type="Proteomes" id="UP001364617"/>
    </source>
</evidence>
<sequence length="257" mass="29197">MEERLILAVSGYTELYDSSSYFYRDRNKKDLAWKKISEEIVQPEDVCRKKWKSLRDTYLKEKRKDMEKRSGSAAGSGKRWKFSQILGFLDPFVTPRETSSNMAGVEAWIGEDNHLEDQGHPEEQSGETVTEPYQTKGGQRTPSPSPVSPVPGPSAPAAEPIGQQRRARRRPRERSPDGPSEVEQRLLALLSQPLTRPPTPPPTPPLTSDEHFLLSLLPFLQSMPPHLKDIYKLKLFKFAMENSHTVLNLESFDPPTE</sequence>
<evidence type="ECO:0000259" key="4">
    <source>
        <dbReference type="PROSITE" id="PS51031"/>
    </source>
</evidence>